<accession>A0ABT4PJT1</accession>
<sequence>MHPIYTYIKNTLSGIYPDTETSALAKWILTELFQFSVTELYTGKDMNFPEDNRRKLEEILERLKRYEPLQYIIGEVSFAGLCLEVTPDVLIPRPETAELIDWIAADYSRGGVRILDIGTGSGCIPIALANRLPEVQVTSWDVSEKALQVAARNADKNKARVLLERVDVLSADIPSVQVDVLVSNPPYITESERAEMERNVLDWEPELALFVPDTDPLLFYRRIAEIGQQILCEGGTLYYEINRAYGPETVALLQEMGYGQIELRKDLSGNDRMIKAVKTIL</sequence>
<dbReference type="EMBL" id="JAPZVM010000011">
    <property type="protein sequence ID" value="MCZ8373315.1"/>
    <property type="molecule type" value="Genomic_DNA"/>
</dbReference>
<evidence type="ECO:0000256" key="2">
    <source>
        <dbReference type="ARBA" id="ARBA00022603"/>
    </source>
</evidence>
<protein>
    <recommendedName>
        <fullName evidence="1">peptide chain release factor N(5)-glutamine methyltransferase</fullName>
        <ecNumber evidence="1">2.1.1.297</ecNumber>
    </recommendedName>
</protein>
<keyword evidence="3 8" id="KW-0808">Transferase</keyword>
<dbReference type="EC" id="2.1.1.297" evidence="1"/>
<dbReference type="GO" id="GO:0102559">
    <property type="term" value="F:peptide chain release factor N(5)-glutamine methyltransferase activity"/>
    <property type="evidence" value="ECO:0007669"/>
    <property type="project" value="UniProtKB-EC"/>
</dbReference>
<dbReference type="NCBIfam" id="TIGR00536">
    <property type="entry name" value="hemK_fam"/>
    <property type="match status" value="1"/>
</dbReference>
<evidence type="ECO:0000256" key="5">
    <source>
        <dbReference type="ARBA" id="ARBA00048391"/>
    </source>
</evidence>
<keyword evidence="2 8" id="KW-0489">Methyltransferase</keyword>
<dbReference type="CDD" id="cd02440">
    <property type="entry name" value="AdoMet_MTases"/>
    <property type="match status" value="1"/>
</dbReference>
<evidence type="ECO:0000313" key="9">
    <source>
        <dbReference type="Proteomes" id="UP001141933"/>
    </source>
</evidence>
<dbReference type="RefSeq" id="WP_178267035.1">
    <property type="nucleotide sequence ID" value="NZ_JAPZVM010000011.1"/>
</dbReference>
<proteinExistence type="predicted"/>
<dbReference type="InterPro" id="IPR002052">
    <property type="entry name" value="DNA_methylase_N6_adenine_CS"/>
</dbReference>
<dbReference type="Pfam" id="PF17827">
    <property type="entry name" value="PrmC_N"/>
    <property type="match status" value="1"/>
</dbReference>
<gene>
    <name evidence="8" type="primary">prmC</name>
    <name evidence="8" type="ORF">O6P32_11475</name>
</gene>
<dbReference type="InterPro" id="IPR029063">
    <property type="entry name" value="SAM-dependent_MTases_sf"/>
</dbReference>
<comment type="caution">
    <text evidence="8">The sequence shown here is derived from an EMBL/GenBank/DDBJ whole genome shotgun (WGS) entry which is preliminary data.</text>
</comment>
<dbReference type="SUPFAM" id="SSF53335">
    <property type="entry name" value="S-adenosyl-L-methionine-dependent methyltransferases"/>
    <property type="match status" value="1"/>
</dbReference>
<reference evidence="8" key="1">
    <citation type="submission" date="2022-12" db="EMBL/GenBank/DDBJ databases">
        <title>Phocaeicola acetigenes sp. nov., isolated feces from a healthy human.</title>
        <authorList>
            <person name="Do H."/>
            <person name="Ha Y.B."/>
            <person name="Kim J.-S."/>
            <person name="Suh M.K."/>
            <person name="Kim H.S."/>
            <person name="Lee J.-S."/>
        </authorList>
    </citation>
    <scope>NUCLEOTIDE SEQUENCE</scope>
    <source>
        <strain evidence="8">KGMB11183</strain>
    </source>
</reference>
<evidence type="ECO:0000313" key="8">
    <source>
        <dbReference type="EMBL" id="MCZ8373315.1"/>
    </source>
</evidence>
<comment type="catalytic activity">
    <reaction evidence="5">
        <text>L-glutaminyl-[peptide chain release factor] + S-adenosyl-L-methionine = N(5)-methyl-L-glutaminyl-[peptide chain release factor] + S-adenosyl-L-homocysteine + H(+)</text>
        <dbReference type="Rhea" id="RHEA:42896"/>
        <dbReference type="Rhea" id="RHEA-COMP:10271"/>
        <dbReference type="Rhea" id="RHEA-COMP:10272"/>
        <dbReference type="ChEBI" id="CHEBI:15378"/>
        <dbReference type="ChEBI" id="CHEBI:30011"/>
        <dbReference type="ChEBI" id="CHEBI:57856"/>
        <dbReference type="ChEBI" id="CHEBI:59789"/>
        <dbReference type="ChEBI" id="CHEBI:61891"/>
        <dbReference type="EC" id="2.1.1.297"/>
    </reaction>
</comment>
<dbReference type="PROSITE" id="PS00092">
    <property type="entry name" value="N6_MTASE"/>
    <property type="match status" value="1"/>
</dbReference>
<dbReference type="InterPro" id="IPR019874">
    <property type="entry name" value="RF_methyltr_PrmC"/>
</dbReference>
<dbReference type="PANTHER" id="PTHR18895">
    <property type="entry name" value="HEMK METHYLTRANSFERASE"/>
    <property type="match status" value="1"/>
</dbReference>
<dbReference type="Proteomes" id="UP001141933">
    <property type="component" value="Unassembled WGS sequence"/>
</dbReference>
<feature type="domain" description="Release factor glutamine methyltransferase N-terminal" evidence="7">
    <location>
        <begin position="8"/>
        <end position="74"/>
    </location>
</feature>
<dbReference type="Gene3D" id="1.10.8.10">
    <property type="entry name" value="DNA helicase RuvA subunit, C-terminal domain"/>
    <property type="match status" value="1"/>
</dbReference>
<dbReference type="Gene3D" id="3.40.50.150">
    <property type="entry name" value="Vaccinia Virus protein VP39"/>
    <property type="match status" value="1"/>
</dbReference>
<dbReference type="NCBIfam" id="TIGR03534">
    <property type="entry name" value="RF_mod_PrmC"/>
    <property type="match status" value="1"/>
</dbReference>
<name>A0ABT4PJT1_9BACT</name>
<dbReference type="InterPro" id="IPR004556">
    <property type="entry name" value="HemK-like"/>
</dbReference>
<organism evidence="8 9">
    <name type="scientific">Phocaeicola acetigenes</name>
    <dbReference type="NCBI Taxonomy" id="3016083"/>
    <lineage>
        <taxon>Bacteria</taxon>
        <taxon>Pseudomonadati</taxon>
        <taxon>Bacteroidota</taxon>
        <taxon>Bacteroidia</taxon>
        <taxon>Bacteroidales</taxon>
        <taxon>Bacteroidaceae</taxon>
        <taxon>Phocaeicola</taxon>
    </lineage>
</organism>
<evidence type="ECO:0000259" key="6">
    <source>
        <dbReference type="Pfam" id="PF05175"/>
    </source>
</evidence>
<dbReference type="GO" id="GO:0032259">
    <property type="term" value="P:methylation"/>
    <property type="evidence" value="ECO:0007669"/>
    <property type="project" value="UniProtKB-KW"/>
</dbReference>
<evidence type="ECO:0000256" key="4">
    <source>
        <dbReference type="ARBA" id="ARBA00022691"/>
    </source>
</evidence>
<evidence type="ECO:0000256" key="1">
    <source>
        <dbReference type="ARBA" id="ARBA00012771"/>
    </source>
</evidence>
<dbReference type="InterPro" id="IPR007848">
    <property type="entry name" value="Small_mtfrase_dom"/>
</dbReference>
<dbReference type="Pfam" id="PF05175">
    <property type="entry name" value="MTS"/>
    <property type="match status" value="1"/>
</dbReference>
<dbReference type="PANTHER" id="PTHR18895:SF74">
    <property type="entry name" value="MTRF1L RELEASE FACTOR GLUTAMINE METHYLTRANSFERASE"/>
    <property type="match status" value="1"/>
</dbReference>
<feature type="domain" description="Methyltransferase small" evidence="6">
    <location>
        <begin position="113"/>
        <end position="192"/>
    </location>
</feature>
<keyword evidence="4" id="KW-0949">S-adenosyl-L-methionine</keyword>
<evidence type="ECO:0000259" key="7">
    <source>
        <dbReference type="Pfam" id="PF17827"/>
    </source>
</evidence>
<dbReference type="InterPro" id="IPR040758">
    <property type="entry name" value="PrmC_N"/>
</dbReference>
<evidence type="ECO:0000256" key="3">
    <source>
        <dbReference type="ARBA" id="ARBA00022679"/>
    </source>
</evidence>
<dbReference type="InterPro" id="IPR050320">
    <property type="entry name" value="N5-glutamine_MTase"/>
</dbReference>
<keyword evidence="9" id="KW-1185">Reference proteome</keyword>